<dbReference type="InterPro" id="IPR048355">
    <property type="entry name" value="MS_C"/>
</dbReference>
<keyword evidence="2 11" id="KW-0329">Glyoxylate bypass</keyword>
<accession>A0A7I7KSX7</accession>
<dbReference type="Pfam" id="PF20656">
    <property type="entry name" value="MS_N"/>
    <property type="match status" value="1"/>
</dbReference>
<feature type="domain" description="Malate synthase C-terminal" evidence="18">
    <location>
        <begin position="594"/>
        <end position="697"/>
    </location>
</feature>
<feature type="domain" description="Malate synthase N-terminal" evidence="16">
    <location>
        <begin position="17"/>
        <end position="75"/>
    </location>
</feature>
<gene>
    <name evidence="11 19" type="primary">glcB</name>
    <name evidence="19" type="ORF">MCOO_08990</name>
</gene>
<evidence type="ECO:0000259" key="16">
    <source>
        <dbReference type="Pfam" id="PF20656"/>
    </source>
</evidence>
<feature type="binding site" evidence="11">
    <location>
        <position position="313"/>
    </location>
    <ligand>
        <name>acetyl-CoA</name>
        <dbReference type="ChEBI" id="CHEBI:57288"/>
    </ligand>
</feature>
<feature type="active site" description="Proton acceptor" evidence="11 13">
    <location>
        <position position="340"/>
    </location>
</feature>
<evidence type="ECO:0000256" key="5">
    <source>
        <dbReference type="ARBA" id="ARBA00022679"/>
    </source>
</evidence>
<evidence type="ECO:0000256" key="11">
    <source>
        <dbReference type="HAMAP-Rule" id="MF_00641"/>
    </source>
</evidence>
<comment type="similarity">
    <text evidence="11 14">Belongs to the malate synthase family. GlcB subfamily.</text>
</comment>
<evidence type="ECO:0000259" key="17">
    <source>
        <dbReference type="Pfam" id="PF20658"/>
    </source>
</evidence>
<keyword evidence="3 11" id="KW-0963">Cytoplasm</keyword>
<feature type="binding site" evidence="11">
    <location>
        <begin position="460"/>
        <end position="463"/>
    </location>
    <ligand>
        <name>glyoxylate</name>
        <dbReference type="ChEBI" id="CHEBI:36655"/>
    </ligand>
</feature>
<dbReference type="NCBIfam" id="NF002825">
    <property type="entry name" value="PRK02999.1"/>
    <property type="match status" value="1"/>
</dbReference>
<comment type="pathway">
    <text evidence="11 14">Carbohydrate metabolism; glyoxylate cycle; (S)-malate from isocitrate: step 2/2.</text>
</comment>
<dbReference type="SUPFAM" id="SSF51645">
    <property type="entry name" value="Malate synthase G"/>
    <property type="match status" value="1"/>
</dbReference>
<dbReference type="PANTHER" id="PTHR42739">
    <property type="entry name" value="MALATE SYNTHASE G"/>
    <property type="match status" value="1"/>
</dbReference>
<dbReference type="InterPro" id="IPR001465">
    <property type="entry name" value="Malate_synthase_TIM"/>
</dbReference>
<dbReference type="NCBIfam" id="TIGR01345">
    <property type="entry name" value="malate_syn_G"/>
    <property type="match status" value="1"/>
</dbReference>
<dbReference type="GO" id="GO:0009436">
    <property type="term" value="P:glyoxylate catabolic process"/>
    <property type="evidence" value="ECO:0007669"/>
    <property type="project" value="TreeGrafter"/>
</dbReference>
<dbReference type="InterPro" id="IPR048357">
    <property type="entry name" value="MSG_insertion"/>
</dbReference>
<feature type="binding site" evidence="11">
    <location>
        <position position="544"/>
    </location>
    <ligand>
        <name>acetyl-CoA</name>
        <dbReference type="ChEBI" id="CHEBI:57288"/>
    </ligand>
</feature>
<comment type="caution">
    <text evidence="11">Lacks conserved residue(s) required for the propagation of feature annotation.</text>
</comment>
<keyword evidence="8 11" id="KW-0558">Oxidation</keyword>
<feature type="binding site" evidence="11">
    <location>
        <position position="463"/>
    </location>
    <ligand>
        <name>Mg(2+)</name>
        <dbReference type="ChEBI" id="CHEBI:18420"/>
    </ligand>
</feature>
<dbReference type="Pfam" id="PF01274">
    <property type="entry name" value="MS_TIM-barrel"/>
    <property type="match status" value="1"/>
</dbReference>
<feature type="binding site" evidence="11">
    <location>
        <position position="435"/>
    </location>
    <ligand>
        <name>Mg(2+)</name>
        <dbReference type="ChEBI" id="CHEBI:18420"/>
    </ligand>
</feature>
<proteinExistence type="inferred from homology"/>
<dbReference type="EMBL" id="AP022569">
    <property type="protein sequence ID" value="BBX44884.1"/>
    <property type="molecule type" value="Genomic_DNA"/>
</dbReference>
<dbReference type="Gene3D" id="1.20.1220.12">
    <property type="entry name" value="Malate synthase, domain III"/>
    <property type="match status" value="1"/>
</dbReference>
<evidence type="ECO:0000256" key="12">
    <source>
        <dbReference type="NCBIfam" id="TIGR01345"/>
    </source>
</evidence>
<dbReference type="PANTHER" id="PTHR42739:SF1">
    <property type="entry name" value="MALATE SYNTHASE G"/>
    <property type="match status" value="1"/>
</dbReference>
<feature type="modified residue" description="Cysteine sulfenic acid (-SOH)" evidence="11">
    <location>
        <position position="620"/>
    </location>
</feature>
<feature type="active site" description="Proton donor" evidence="11 13">
    <location>
        <position position="634"/>
    </location>
</feature>
<feature type="binding site" evidence="11">
    <location>
        <position position="276"/>
    </location>
    <ligand>
        <name>acetyl-CoA</name>
        <dbReference type="ChEBI" id="CHEBI:57288"/>
    </ligand>
</feature>
<dbReference type="GO" id="GO:0000287">
    <property type="term" value="F:magnesium ion binding"/>
    <property type="evidence" value="ECO:0007669"/>
    <property type="project" value="TreeGrafter"/>
</dbReference>
<evidence type="ECO:0000256" key="7">
    <source>
        <dbReference type="ARBA" id="ARBA00022842"/>
    </source>
</evidence>
<dbReference type="FunFam" id="3.20.20.360:FF:000002">
    <property type="entry name" value="Malate synthase G"/>
    <property type="match status" value="1"/>
</dbReference>
<evidence type="ECO:0000259" key="15">
    <source>
        <dbReference type="Pfam" id="PF01274"/>
    </source>
</evidence>
<evidence type="ECO:0000256" key="6">
    <source>
        <dbReference type="ARBA" id="ARBA00022723"/>
    </source>
</evidence>
<protein>
    <recommendedName>
        <fullName evidence="11 12">Malate synthase G</fullName>
        <ecNumber evidence="11 12">2.3.3.9</ecNumber>
    </recommendedName>
</protein>
<dbReference type="GO" id="GO:0004474">
    <property type="term" value="F:malate synthase activity"/>
    <property type="evidence" value="ECO:0007669"/>
    <property type="project" value="UniProtKB-UniRule"/>
</dbReference>
<keyword evidence="4 11" id="KW-0816">Tricarboxylic acid cycle</keyword>
<reference evidence="19 20" key="1">
    <citation type="journal article" date="2019" name="Emerg. Microbes Infect.">
        <title>Comprehensive subspecies identification of 175 nontuberculous mycobacteria species based on 7547 genomic profiles.</title>
        <authorList>
            <person name="Matsumoto Y."/>
            <person name="Kinjo T."/>
            <person name="Motooka D."/>
            <person name="Nabeya D."/>
            <person name="Jung N."/>
            <person name="Uechi K."/>
            <person name="Horii T."/>
            <person name="Iida T."/>
            <person name="Fujita J."/>
            <person name="Nakamura S."/>
        </authorList>
    </citation>
    <scope>NUCLEOTIDE SEQUENCE [LARGE SCALE GENOMIC DNA]</scope>
    <source>
        <strain evidence="19 20">JCM 12404</strain>
    </source>
</reference>
<feature type="binding site" evidence="11">
    <location>
        <position position="340"/>
    </location>
    <ligand>
        <name>glyoxylate</name>
        <dbReference type="ChEBI" id="CHEBI:36655"/>
    </ligand>
</feature>
<dbReference type="HAMAP" id="MF_00641">
    <property type="entry name" value="Malate_synth_G"/>
    <property type="match status" value="1"/>
</dbReference>
<keyword evidence="7 11" id="KW-0460">Magnesium</keyword>
<feature type="domain" description="Malate synthase TIM barrel" evidence="15">
    <location>
        <begin position="337"/>
        <end position="581"/>
    </location>
</feature>
<evidence type="ECO:0000259" key="18">
    <source>
        <dbReference type="Pfam" id="PF20659"/>
    </source>
</evidence>
<dbReference type="InterPro" id="IPR006253">
    <property type="entry name" value="Malate_synthG"/>
</dbReference>
<evidence type="ECO:0000256" key="9">
    <source>
        <dbReference type="ARBA" id="ARBA00047918"/>
    </source>
</evidence>
<comment type="function">
    <text evidence="10 11">Involved in the glycolate utilization. Catalyzes the condensation and subsequent hydrolysis of acetyl-coenzyme A (acetyl-CoA) and glyoxylate to form malate and CoA.</text>
</comment>
<dbReference type="InterPro" id="IPR044856">
    <property type="entry name" value="Malate_synth_C_sf"/>
</dbReference>
<dbReference type="AlphaFoldDB" id="A0A7I7KSX7"/>
<evidence type="ECO:0000313" key="20">
    <source>
        <dbReference type="Proteomes" id="UP000465866"/>
    </source>
</evidence>
<evidence type="ECO:0000256" key="8">
    <source>
        <dbReference type="ARBA" id="ARBA00023097"/>
    </source>
</evidence>
<feature type="domain" description="Malate synthase G alpha-beta insertion" evidence="17">
    <location>
        <begin position="160"/>
        <end position="235"/>
    </location>
</feature>
<dbReference type="CDD" id="cd00728">
    <property type="entry name" value="malate_synt_G"/>
    <property type="match status" value="1"/>
</dbReference>
<dbReference type="Pfam" id="PF20659">
    <property type="entry name" value="MS_C"/>
    <property type="match status" value="1"/>
</dbReference>
<keyword evidence="5 11" id="KW-0808">Transferase</keyword>
<evidence type="ECO:0000256" key="4">
    <source>
        <dbReference type="ARBA" id="ARBA00022532"/>
    </source>
</evidence>
<evidence type="ECO:0000256" key="1">
    <source>
        <dbReference type="ARBA" id="ARBA00001946"/>
    </source>
</evidence>
<dbReference type="GO" id="GO:0006097">
    <property type="term" value="P:glyoxylate cycle"/>
    <property type="evidence" value="ECO:0007669"/>
    <property type="project" value="UniProtKB-UniRule"/>
</dbReference>
<dbReference type="Proteomes" id="UP000465866">
    <property type="component" value="Chromosome"/>
</dbReference>
<evidence type="ECO:0000256" key="13">
    <source>
        <dbReference type="PIRSR" id="PIRSR601465-50"/>
    </source>
</evidence>
<comment type="catalytic activity">
    <reaction evidence="9 11 14">
        <text>glyoxylate + acetyl-CoA + H2O = (S)-malate + CoA + H(+)</text>
        <dbReference type="Rhea" id="RHEA:18181"/>
        <dbReference type="ChEBI" id="CHEBI:15377"/>
        <dbReference type="ChEBI" id="CHEBI:15378"/>
        <dbReference type="ChEBI" id="CHEBI:15589"/>
        <dbReference type="ChEBI" id="CHEBI:36655"/>
        <dbReference type="ChEBI" id="CHEBI:57287"/>
        <dbReference type="ChEBI" id="CHEBI:57288"/>
        <dbReference type="EC" id="2.3.3.9"/>
    </reaction>
</comment>
<keyword evidence="20" id="KW-1185">Reference proteome</keyword>
<dbReference type="GO" id="GO:0009986">
    <property type="term" value="C:cell surface"/>
    <property type="evidence" value="ECO:0007669"/>
    <property type="project" value="UniProtKB-ARBA"/>
</dbReference>
<dbReference type="EC" id="2.3.3.9" evidence="11 12"/>
<evidence type="ECO:0000256" key="10">
    <source>
        <dbReference type="ARBA" id="ARBA00054368"/>
    </source>
</evidence>
<dbReference type="UniPathway" id="UPA00703">
    <property type="reaction ID" value="UER00720"/>
</dbReference>
<feature type="binding site" evidence="11">
    <location>
        <position position="435"/>
    </location>
    <ligand>
        <name>glyoxylate</name>
        <dbReference type="ChEBI" id="CHEBI:36655"/>
    </ligand>
</feature>
<evidence type="ECO:0000256" key="2">
    <source>
        <dbReference type="ARBA" id="ARBA00022435"/>
    </source>
</evidence>
<evidence type="ECO:0000256" key="14">
    <source>
        <dbReference type="RuleBase" id="RU003572"/>
    </source>
</evidence>
<name>A0A7I7KSX7_9MYCO</name>
<feature type="binding site" evidence="11">
    <location>
        <position position="118"/>
    </location>
    <ligand>
        <name>acetyl-CoA</name>
        <dbReference type="ChEBI" id="CHEBI:57288"/>
    </ligand>
</feature>
<dbReference type="InterPro" id="IPR048356">
    <property type="entry name" value="MS_N"/>
</dbReference>
<evidence type="ECO:0000256" key="3">
    <source>
        <dbReference type="ARBA" id="ARBA00022490"/>
    </source>
</evidence>
<feature type="binding site" evidence="11">
    <location>
        <begin position="125"/>
        <end position="126"/>
    </location>
    <ligand>
        <name>acetyl-CoA</name>
        <dbReference type="ChEBI" id="CHEBI:57288"/>
    </ligand>
</feature>
<evidence type="ECO:0000313" key="19">
    <source>
        <dbReference type="EMBL" id="BBX44884.1"/>
    </source>
</evidence>
<dbReference type="Pfam" id="PF20658">
    <property type="entry name" value="MSG_insertion"/>
    <property type="match status" value="1"/>
</dbReference>
<dbReference type="RefSeq" id="WP_163775269.1">
    <property type="nucleotide sequence ID" value="NZ_AP022569.1"/>
</dbReference>
<dbReference type="KEGG" id="mcoo:MCOO_08990"/>
<keyword evidence="6 11" id="KW-0479">Metal-binding</keyword>
<comment type="cofactor">
    <cofactor evidence="1 11">
        <name>Mg(2+)</name>
        <dbReference type="ChEBI" id="CHEBI:18420"/>
    </cofactor>
</comment>
<dbReference type="InterPro" id="IPR046363">
    <property type="entry name" value="MS_N_TIM-barrel_dom"/>
</dbReference>
<dbReference type="InterPro" id="IPR011076">
    <property type="entry name" value="Malate_synth_sf"/>
</dbReference>
<dbReference type="GO" id="GO:0006099">
    <property type="term" value="P:tricarboxylic acid cycle"/>
    <property type="evidence" value="ECO:0007669"/>
    <property type="project" value="UniProtKB-KW"/>
</dbReference>
<comment type="subcellular location">
    <subcellularLocation>
        <location evidence="11 14">Cytoplasm</location>
    </subcellularLocation>
</comment>
<sequence>MTDRVSVGNLRVAKVLHDFINTEALPGTDIDPDSFWAGVDKVVTDLQPKNQELLERRDQLQAQIDKWHRQHIIEPIDPEAYRAFLTEIGYLQPEPADFTITTAGVDDEITTTAGPQLVVPVLNARFALNAANARWGSLYDALYGTDVIPEDDGAEKGTGYNKVRGDKVIAYARKFLDEAVPLASGSWADATGLSVDDGHLQIATAEDSVGLADPDKFVGYTGELGSPDWSVLLVNHGLHIEILIDPESPIGKTDKAGIKDVVLESAITTIMDFEDSVAAVDADDKVLGYRNWLGLNKGDLSEEVDKGGKTIHRVLNQDRTYKTPDDGELTLPGRSLLFVRNVGHLMTNDAIVDAEGHEVFEGILDALFTGVTAIHGLKTGDHNGPLTNSRTGSIYIVKPKMHGPDEVAYTCELFSRVEDVLGLPQGTLKVGIMDEERRTTLNLKACIKAAADRVVFINTGFLDRTGDEIHTSMEAGPMIRKGAMKSTAWIKAYEDNNVDTGLAAGFKGKAQIGKGMWAMTELMADMMEQKIGQPKAGATTAWVPSPTAATLHAMHYHYVDVGAVQDELEGKKRATVEELLTVPLAKELAWAPEEIREEVDNNCQSILGYVVRWIDAGVGCSKVPDIHNVALMEDRATLRISSQLLANWLRHGVITEEDVRASLERMAPLVDEQNAGDSGYLPMAPNFDDSIAFLAAQDLILKGAEQPSGYTEPILHRRRREFKARP</sequence>
<organism evidence="19 20">
    <name type="scientific">Mycobacterium cookii</name>
    <dbReference type="NCBI Taxonomy" id="1775"/>
    <lineage>
        <taxon>Bacteria</taxon>
        <taxon>Bacillati</taxon>
        <taxon>Actinomycetota</taxon>
        <taxon>Actinomycetes</taxon>
        <taxon>Mycobacteriales</taxon>
        <taxon>Mycobacteriaceae</taxon>
        <taxon>Mycobacterium</taxon>
    </lineage>
</organism>
<dbReference type="Gene3D" id="3.20.20.360">
    <property type="entry name" value="Malate synthase, domain 3"/>
    <property type="match status" value="2"/>
</dbReference>
<dbReference type="GO" id="GO:0005829">
    <property type="term" value="C:cytosol"/>
    <property type="evidence" value="ECO:0007669"/>
    <property type="project" value="TreeGrafter"/>
</dbReference>
<comment type="subunit">
    <text evidence="11">Monomer.</text>
</comment>